<organism evidence="3 4">
    <name type="scientific">Curtobacterium herbarum</name>
    <dbReference type="NCBI Taxonomy" id="150122"/>
    <lineage>
        <taxon>Bacteria</taxon>
        <taxon>Bacillati</taxon>
        <taxon>Actinomycetota</taxon>
        <taxon>Actinomycetes</taxon>
        <taxon>Micrococcales</taxon>
        <taxon>Microbacteriaceae</taxon>
        <taxon>Curtobacterium</taxon>
    </lineage>
</organism>
<feature type="region of interest" description="Disordered" evidence="1">
    <location>
        <begin position="1"/>
        <end position="154"/>
    </location>
</feature>
<dbReference type="RefSeq" id="WP_307839405.1">
    <property type="nucleotide sequence ID" value="NZ_BAAAJX010000017.1"/>
</dbReference>
<feature type="transmembrane region" description="Helical" evidence="2">
    <location>
        <begin position="192"/>
        <end position="213"/>
    </location>
</feature>
<comment type="caution">
    <text evidence="3">The sequence shown here is derived from an EMBL/GenBank/DDBJ whole genome shotgun (WGS) entry which is preliminary data.</text>
</comment>
<accession>A0ABN1ZGT3</accession>
<evidence type="ECO:0000313" key="4">
    <source>
        <dbReference type="Proteomes" id="UP001501742"/>
    </source>
</evidence>
<feature type="compositionally biased region" description="Low complexity" evidence="1">
    <location>
        <begin position="20"/>
        <end position="147"/>
    </location>
</feature>
<protein>
    <recommendedName>
        <fullName evidence="5">DUF805 domain-containing protein</fullName>
    </recommendedName>
</protein>
<dbReference type="Pfam" id="PF05656">
    <property type="entry name" value="DUF805"/>
    <property type="match status" value="1"/>
</dbReference>
<dbReference type="PANTHER" id="PTHR34980">
    <property type="entry name" value="INNER MEMBRANE PROTEIN-RELATED-RELATED"/>
    <property type="match status" value="1"/>
</dbReference>
<name>A0ABN1ZGT3_9MICO</name>
<keyword evidence="2" id="KW-0812">Transmembrane</keyword>
<feature type="transmembrane region" description="Helical" evidence="2">
    <location>
        <begin position="225"/>
        <end position="242"/>
    </location>
</feature>
<keyword evidence="4" id="KW-1185">Reference proteome</keyword>
<dbReference type="InterPro" id="IPR008523">
    <property type="entry name" value="DUF805"/>
</dbReference>
<proteinExistence type="predicted"/>
<evidence type="ECO:0000313" key="3">
    <source>
        <dbReference type="EMBL" id="GAA1494768.1"/>
    </source>
</evidence>
<keyword evidence="2" id="KW-1133">Transmembrane helix</keyword>
<dbReference type="PANTHER" id="PTHR34980:SF2">
    <property type="entry name" value="INNER MEMBRANE PROTEIN YHAH-RELATED"/>
    <property type="match status" value="1"/>
</dbReference>
<gene>
    <name evidence="3" type="ORF">GCM10009627_31140</name>
</gene>
<dbReference type="EMBL" id="BAAAJX010000017">
    <property type="protein sequence ID" value="GAA1494768.1"/>
    <property type="molecule type" value="Genomic_DNA"/>
</dbReference>
<dbReference type="Proteomes" id="UP001501742">
    <property type="component" value="Unassembled WGS sequence"/>
</dbReference>
<keyword evidence="2" id="KW-0472">Membrane</keyword>
<reference evidence="3 4" key="1">
    <citation type="journal article" date="2019" name="Int. J. Syst. Evol. Microbiol.">
        <title>The Global Catalogue of Microorganisms (GCM) 10K type strain sequencing project: providing services to taxonomists for standard genome sequencing and annotation.</title>
        <authorList>
            <consortium name="The Broad Institute Genomics Platform"/>
            <consortium name="The Broad Institute Genome Sequencing Center for Infectious Disease"/>
            <person name="Wu L."/>
            <person name="Ma J."/>
        </authorList>
    </citation>
    <scope>NUCLEOTIDE SEQUENCE [LARGE SCALE GENOMIC DNA]</scope>
    <source>
        <strain evidence="3 4">JCM 12140</strain>
    </source>
</reference>
<evidence type="ECO:0000256" key="2">
    <source>
        <dbReference type="SAM" id="Phobius"/>
    </source>
</evidence>
<sequence>MSDQYPQDPYAKRPGDEPDPSQGSPYGQQPPAQSPSGQQQPPAQSPYGQPSGQQAPYGQQPPAQSSPYGQQPPAQSPYGQPSGQQAPYGQQPPAQSPYGQPSGQQAPYGQSSQSGQYGQYGQQAPYGQPGQPGQYGQQPGQFAQPPSYGQQAATQGEPPLWAPWYGIPFPKAFTRFWKKYVRFDGRASRGEFWFWALWWVIGNFATSIIDTVIGGGASGGDSNVVGGLWALATFVGFIALTVRRLHDVNFSGLLALLFIIPPIGALFAIVIGCIPSVREGARFDQPERG</sequence>
<feature type="transmembrane region" description="Helical" evidence="2">
    <location>
        <begin position="254"/>
        <end position="277"/>
    </location>
</feature>
<evidence type="ECO:0008006" key="5">
    <source>
        <dbReference type="Google" id="ProtNLM"/>
    </source>
</evidence>
<evidence type="ECO:0000256" key="1">
    <source>
        <dbReference type="SAM" id="MobiDB-lite"/>
    </source>
</evidence>